<accession>A0A8I1KGL4</accession>
<keyword evidence="2" id="KW-1185">Reference proteome</keyword>
<gene>
    <name evidence="1" type="ORF">JDN41_04740</name>
</gene>
<evidence type="ECO:0000313" key="2">
    <source>
        <dbReference type="Proteomes" id="UP000623250"/>
    </source>
</evidence>
<name>A0A8I1KGL4_9HYPH</name>
<protein>
    <submittedName>
        <fullName evidence="1">Uncharacterized protein</fullName>
    </submittedName>
</protein>
<dbReference type="RefSeq" id="WP_037233762.1">
    <property type="nucleotide sequence ID" value="NZ_JAEMUK010000008.1"/>
</dbReference>
<sequence length="178" mass="20314">MNISSGAVLFLGVATFFVAYSQMKIASAKARLDLYNRRFAIYICALEYYLILSNDASEAEIKEKSISFTKASRESIFLFDPIDGIGQTMHDIMQDGSIIRSYMRADKDYDSGKRRDDTSVLHQASIKAREDFEKKLGLLERQIDKYIEFRNIEGWTFLSFGEGTRLQTRRSAGCARSI</sequence>
<evidence type="ECO:0000313" key="1">
    <source>
        <dbReference type="EMBL" id="MBJ7542860.1"/>
    </source>
</evidence>
<organism evidence="1 2">
    <name type="scientific">Rhodomicrobium udaipurense</name>
    <dbReference type="NCBI Taxonomy" id="1202716"/>
    <lineage>
        <taxon>Bacteria</taxon>
        <taxon>Pseudomonadati</taxon>
        <taxon>Pseudomonadota</taxon>
        <taxon>Alphaproteobacteria</taxon>
        <taxon>Hyphomicrobiales</taxon>
        <taxon>Hyphomicrobiaceae</taxon>
        <taxon>Rhodomicrobium</taxon>
    </lineage>
</organism>
<comment type="caution">
    <text evidence="1">The sequence shown here is derived from an EMBL/GenBank/DDBJ whole genome shotgun (WGS) entry which is preliminary data.</text>
</comment>
<reference evidence="1 2" key="1">
    <citation type="submission" date="2020-12" db="EMBL/GenBank/DDBJ databases">
        <title>Revised draft genomes of Rhodomicrobium vannielii ATCC 17100 and Rhodomicrobium udaipurense JA643.</title>
        <authorList>
            <person name="Conners E.M."/>
            <person name="Davenport E.J."/>
            <person name="Bose A."/>
        </authorList>
    </citation>
    <scope>NUCLEOTIDE SEQUENCE [LARGE SCALE GENOMIC DNA]</scope>
    <source>
        <strain evidence="1 2">JA643</strain>
    </source>
</reference>
<dbReference type="EMBL" id="JAEMUK010000008">
    <property type="protein sequence ID" value="MBJ7542860.1"/>
    <property type="molecule type" value="Genomic_DNA"/>
</dbReference>
<proteinExistence type="predicted"/>
<dbReference type="AlphaFoldDB" id="A0A8I1KGL4"/>
<dbReference type="Proteomes" id="UP000623250">
    <property type="component" value="Unassembled WGS sequence"/>
</dbReference>